<dbReference type="EMBL" id="JANPWB010000006">
    <property type="protein sequence ID" value="KAJ1182547.1"/>
    <property type="molecule type" value="Genomic_DNA"/>
</dbReference>
<comment type="caution">
    <text evidence="2">The sequence shown here is derived from an EMBL/GenBank/DDBJ whole genome shotgun (WGS) entry which is preliminary data.</text>
</comment>
<evidence type="ECO:0000256" key="1">
    <source>
        <dbReference type="SAM" id="MobiDB-lite"/>
    </source>
</evidence>
<proteinExistence type="predicted"/>
<protein>
    <submittedName>
        <fullName evidence="2">Uncharacterized protein</fullName>
    </submittedName>
</protein>
<feature type="compositionally biased region" description="Basic residues" evidence="1">
    <location>
        <begin position="89"/>
        <end position="98"/>
    </location>
</feature>
<evidence type="ECO:0000313" key="2">
    <source>
        <dbReference type="EMBL" id="KAJ1182547.1"/>
    </source>
</evidence>
<reference evidence="2" key="1">
    <citation type="journal article" date="2022" name="bioRxiv">
        <title>Sequencing and chromosome-scale assembly of the giantPleurodeles waltlgenome.</title>
        <authorList>
            <person name="Brown T."/>
            <person name="Elewa A."/>
            <person name="Iarovenko S."/>
            <person name="Subramanian E."/>
            <person name="Araus A.J."/>
            <person name="Petzold A."/>
            <person name="Susuki M."/>
            <person name="Suzuki K.-i.T."/>
            <person name="Hayashi T."/>
            <person name="Toyoda A."/>
            <person name="Oliveira C."/>
            <person name="Osipova E."/>
            <person name="Leigh N.D."/>
            <person name="Simon A."/>
            <person name="Yun M.H."/>
        </authorList>
    </citation>
    <scope>NUCLEOTIDE SEQUENCE</scope>
    <source>
        <strain evidence="2">20211129_DDA</strain>
        <tissue evidence="2">Liver</tissue>
    </source>
</reference>
<name>A0AAV7U0Z2_PLEWA</name>
<dbReference type="Proteomes" id="UP001066276">
    <property type="component" value="Chromosome 3_2"/>
</dbReference>
<keyword evidence="3" id="KW-1185">Reference proteome</keyword>
<dbReference type="AlphaFoldDB" id="A0AAV7U0Z2"/>
<accession>A0AAV7U0Z2</accession>
<organism evidence="2 3">
    <name type="scientific">Pleurodeles waltl</name>
    <name type="common">Iberian ribbed newt</name>
    <dbReference type="NCBI Taxonomy" id="8319"/>
    <lineage>
        <taxon>Eukaryota</taxon>
        <taxon>Metazoa</taxon>
        <taxon>Chordata</taxon>
        <taxon>Craniata</taxon>
        <taxon>Vertebrata</taxon>
        <taxon>Euteleostomi</taxon>
        <taxon>Amphibia</taxon>
        <taxon>Batrachia</taxon>
        <taxon>Caudata</taxon>
        <taxon>Salamandroidea</taxon>
        <taxon>Salamandridae</taxon>
        <taxon>Pleurodelinae</taxon>
        <taxon>Pleurodeles</taxon>
    </lineage>
</organism>
<feature type="region of interest" description="Disordered" evidence="1">
    <location>
        <begin position="77"/>
        <end position="98"/>
    </location>
</feature>
<evidence type="ECO:0000313" key="3">
    <source>
        <dbReference type="Proteomes" id="UP001066276"/>
    </source>
</evidence>
<sequence>MSWGAQDGGLLPTRGPGSIFIALWAQFDIRGAQLLVYSGNSREKMKGGAGADLEALSISSNDSFTLQLCEEGVLRRHNPKPEEPLMGKAMHHLPGKDP</sequence>
<gene>
    <name evidence="2" type="ORF">NDU88_007735</name>
</gene>